<evidence type="ECO:0000256" key="8">
    <source>
        <dbReference type="ARBA" id="ARBA00022840"/>
    </source>
</evidence>
<dbReference type="AlphaFoldDB" id="A0AAP0NCJ5"/>
<evidence type="ECO:0000313" key="10">
    <source>
        <dbReference type="EMBL" id="KAK9269511.1"/>
    </source>
</evidence>
<sequence length="131" mass="14652">MVNGMMPWGNRQLLPLGPLREPLTALKRADMVLVHHADLVLEHELKHIELMIREVKEALPIFFTGMVPSNFFKVGNVYTKIPLQAVYDALILCVSAIGFADAFVQGLEKIGPCYVDRLDFSDPPLISSQGY</sequence>
<keyword evidence="3" id="KW-0444">Lipid biosynthesis</keyword>
<keyword evidence="11" id="KW-1185">Reference proteome</keyword>
<accession>A0AAP0NCJ5</accession>
<dbReference type="EMBL" id="JBBPBK010000015">
    <property type="protein sequence ID" value="KAK9269511.1"/>
    <property type="molecule type" value="Genomic_DNA"/>
</dbReference>
<dbReference type="GO" id="GO:0005524">
    <property type="term" value="F:ATP binding"/>
    <property type="evidence" value="ECO:0007669"/>
    <property type="project" value="UniProtKB-KW"/>
</dbReference>
<dbReference type="GO" id="GO:0009245">
    <property type="term" value="P:lipid A biosynthetic process"/>
    <property type="evidence" value="ECO:0007669"/>
    <property type="project" value="UniProtKB-KW"/>
</dbReference>
<dbReference type="GO" id="GO:0009029">
    <property type="term" value="F:lipid-A 4'-kinase activity"/>
    <property type="evidence" value="ECO:0007669"/>
    <property type="project" value="UniProtKB-EC"/>
</dbReference>
<evidence type="ECO:0000256" key="4">
    <source>
        <dbReference type="ARBA" id="ARBA00022556"/>
    </source>
</evidence>
<dbReference type="Proteomes" id="UP001415857">
    <property type="component" value="Unassembled WGS sequence"/>
</dbReference>
<evidence type="ECO:0000256" key="6">
    <source>
        <dbReference type="ARBA" id="ARBA00022741"/>
    </source>
</evidence>
<evidence type="ECO:0000256" key="3">
    <source>
        <dbReference type="ARBA" id="ARBA00022516"/>
    </source>
</evidence>
<evidence type="ECO:0000256" key="2">
    <source>
        <dbReference type="ARBA" id="ARBA00012071"/>
    </source>
</evidence>
<dbReference type="Pfam" id="PF02606">
    <property type="entry name" value="LpxK"/>
    <property type="match status" value="1"/>
</dbReference>
<organism evidence="10 11">
    <name type="scientific">Liquidambar formosana</name>
    <name type="common">Formosan gum</name>
    <dbReference type="NCBI Taxonomy" id="63359"/>
    <lineage>
        <taxon>Eukaryota</taxon>
        <taxon>Viridiplantae</taxon>
        <taxon>Streptophyta</taxon>
        <taxon>Embryophyta</taxon>
        <taxon>Tracheophyta</taxon>
        <taxon>Spermatophyta</taxon>
        <taxon>Magnoliopsida</taxon>
        <taxon>eudicotyledons</taxon>
        <taxon>Gunneridae</taxon>
        <taxon>Pentapetalae</taxon>
        <taxon>Saxifragales</taxon>
        <taxon>Altingiaceae</taxon>
        <taxon>Liquidambar</taxon>
    </lineage>
</organism>
<dbReference type="PANTHER" id="PTHR42724">
    <property type="entry name" value="TETRAACYLDISACCHARIDE 4'-KINASE"/>
    <property type="match status" value="1"/>
</dbReference>
<dbReference type="EC" id="2.7.1.130" evidence="2"/>
<evidence type="ECO:0000256" key="7">
    <source>
        <dbReference type="ARBA" id="ARBA00022777"/>
    </source>
</evidence>
<proteinExistence type="predicted"/>
<evidence type="ECO:0000313" key="11">
    <source>
        <dbReference type="Proteomes" id="UP001415857"/>
    </source>
</evidence>
<keyword evidence="8" id="KW-0067">ATP-binding</keyword>
<keyword evidence="5" id="KW-0808">Transferase</keyword>
<evidence type="ECO:0000256" key="9">
    <source>
        <dbReference type="ARBA" id="ARBA00023098"/>
    </source>
</evidence>
<keyword evidence="4" id="KW-0441">Lipid A biosynthesis</keyword>
<keyword evidence="6" id="KW-0547">Nucleotide-binding</keyword>
<name>A0AAP0NCJ5_LIQFO</name>
<dbReference type="InterPro" id="IPR003758">
    <property type="entry name" value="LpxK"/>
</dbReference>
<dbReference type="GO" id="GO:0016020">
    <property type="term" value="C:membrane"/>
    <property type="evidence" value="ECO:0007669"/>
    <property type="project" value="GOC"/>
</dbReference>
<evidence type="ECO:0000256" key="1">
    <source>
        <dbReference type="ARBA" id="ARBA00004870"/>
    </source>
</evidence>
<comment type="pathway">
    <text evidence="1">Glycolipid biosynthesis; lipid IV(A) biosynthesis; lipid IV(A) from (3R)-3-hydroxytetradecanoyl-[acyl-carrier-protein] and UDP-N-acetyl-alpha-D-glucosamine: step 6/6.</text>
</comment>
<dbReference type="PANTHER" id="PTHR42724:SF1">
    <property type="entry name" value="TETRAACYLDISACCHARIDE 4'-KINASE, MITOCHONDRIAL-RELATED"/>
    <property type="match status" value="1"/>
</dbReference>
<comment type="caution">
    <text evidence="10">The sequence shown here is derived from an EMBL/GenBank/DDBJ whole genome shotgun (WGS) entry which is preliminary data.</text>
</comment>
<keyword evidence="7" id="KW-0418">Kinase</keyword>
<gene>
    <name evidence="10" type="ORF">L1049_001286</name>
</gene>
<protein>
    <recommendedName>
        <fullName evidence="2">tetraacyldisaccharide 4'-kinase</fullName>
        <ecNumber evidence="2">2.7.1.130</ecNumber>
    </recommendedName>
</protein>
<reference evidence="10 11" key="1">
    <citation type="journal article" date="2024" name="Plant J.">
        <title>Genome sequences and population genomics reveal climatic adaptation and genomic divergence between two closely related sweetgum species.</title>
        <authorList>
            <person name="Xu W.Q."/>
            <person name="Ren C.Q."/>
            <person name="Zhang X.Y."/>
            <person name="Comes H.P."/>
            <person name="Liu X.H."/>
            <person name="Li Y.G."/>
            <person name="Kettle C.J."/>
            <person name="Jalonen R."/>
            <person name="Gaisberger H."/>
            <person name="Ma Y.Z."/>
            <person name="Qiu Y.X."/>
        </authorList>
    </citation>
    <scope>NUCLEOTIDE SEQUENCE [LARGE SCALE GENOMIC DNA]</scope>
    <source>
        <strain evidence="10">Hangzhou</strain>
    </source>
</reference>
<keyword evidence="9" id="KW-0443">Lipid metabolism</keyword>
<evidence type="ECO:0000256" key="5">
    <source>
        <dbReference type="ARBA" id="ARBA00022679"/>
    </source>
</evidence>